<feature type="non-terminal residue" evidence="2">
    <location>
        <position position="87"/>
    </location>
</feature>
<dbReference type="AlphaFoldDB" id="A0A067BDT1"/>
<dbReference type="GeneID" id="24139750"/>
<dbReference type="Proteomes" id="UP000030745">
    <property type="component" value="Unassembled WGS sequence"/>
</dbReference>
<dbReference type="RefSeq" id="XP_012213052.1">
    <property type="nucleotide sequence ID" value="XM_012357662.1"/>
</dbReference>
<protein>
    <submittedName>
        <fullName evidence="2">Uncharacterized protein</fullName>
    </submittedName>
</protein>
<organism evidence="2 3">
    <name type="scientific">Saprolegnia parasitica (strain CBS 223.65)</name>
    <dbReference type="NCBI Taxonomy" id="695850"/>
    <lineage>
        <taxon>Eukaryota</taxon>
        <taxon>Sar</taxon>
        <taxon>Stramenopiles</taxon>
        <taxon>Oomycota</taxon>
        <taxon>Saprolegniomycetes</taxon>
        <taxon>Saprolegniales</taxon>
        <taxon>Saprolegniaceae</taxon>
        <taxon>Saprolegnia</taxon>
    </lineage>
</organism>
<dbReference type="VEuPathDB" id="FungiDB:SPRG_18225"/>
<accession>A0A067BDT1</accession>
<proteinExistence type="predicted"/>
<feature type="non-terminal residue" evidence="2">
    <location>
        <position position="1"/>
    </location>
</feature>
<dbReference type="KEGG" id="spar:SPRG_18225"/>
<name>A0A067BDT1_SAPPC</name>
<evidence type="ECO:0000256" key="1">
    <source>
        <dbReference type="SAM" id="MobiDB-lite"/>
    </source>
</evidence>
<sequence>CRHRLPCSTPWPAPAFAPSVMRSRCRVFRLLPTTSTPPRTLRWWPTLPRTASQTARVTSGRTEDASMRSTSIRSERARRCCRARLPR</sequence>
<reference evidence="2 3" key="1">
    <citation type="journal article" date="2013" name="PLoS Genet.">
        <title>Distinctive expansion of potential virulence genes in the genome of the oomycete fish pathogen Saprolegnia parasitica.</title>
        <authorList>
            <person name="Jiang R.H."/>
            <person name="de Bruijn I."/>
            <person name="Haas B.J."/>
            <person name="Belmonte R."/>
            <person name="Lobach L."/>
            <person name="Christie J."/>
            <person name="van den Ackerveken G."/>
            <person name="Bottin A."/>
            <person name="Bulone V."/>
            <person name="Diaz-Moreno S.M."/>
            <person name="Dumas B."/>
            <person name="Fan L."/>
            <person name="Gaulin E."/>
            <person name="Govers F."/>
            <person name="Grenville-Briggs L.J."/>
            <person name="Horner N.R."/>
            <person name="Levin J.Z."/>
            <person name="Mammella M."/>
            <person name="Meijer H.J."/>
            <person name="Morris P."/>
            <person name="Nusbaum C."/>
            <person name="Oome S."/>
            <person name="Phillips A.J."/>
            <person name="van Rooyen D."/>
            <person name="Rzeszutek E."/>
            <person name="Saraiva M."/>
            <person name="Secombes C.J."/>
            <person name="Seidl M.F."/>
            <person name="Snel B."/>
            <person name="Stassen J.H."/>
            <person name="Sykes S."/>
            <person name="Tripathy S."/>
            <person name="van den Berg H."/>
            <person name="Vega-Arreguin J.C."/>
            <person name="Wawra S."/>
            <person name="Young S.K."/>
            <person name="Zeng Q."/>
            <person name="Dieguez-Uribeondo J."/>
            <person name="Russ C."/>
            <person name="Tyler B.M."/>
            <person name="van West P."/>
        </authorList>
    </citation>
    <scope>NUCLEOTIDE SEQUENCE [LARGE SCALE GENOMIC DNA]</scope>
    <source>
        <strain evidence="2 3">CBS 223.65</strain>
    </source>
</reference>
<keyword evidence="3" id="KW-1185">Reference proteome</keyword>
<dbReference type="EMBL" id="KK584247">
    <property type="protein sequence ID" value="KDO16238.1"/>
    <property type="molecule type" value="Genomic_DNA"/>
</dbReference>
<feature type="region of interest" description="Disordered" evidence="1">
    <location>
        <begin position="52"/>
        <end position="76"/>
    </location>
</feature>
<evidence type="ECO:0000313" key="3">
    <source>
        <dbReference type="Proteomes" id="UP000030745"/>
    </source>
</evidence>
<evidence type="ECO:0000313" key="2">
    <source>
        <dbReference type="EMBL" id="KDO16238.1"/>
    </source>
</evidence>
<gene>
    <name evidence="2" type="ORF">SPRG_18225</name>
</gene>